<dbReference type="OrthoDB" id="7016247at2"/>
<name>A0A5E7BNP2_PSEFL</name>
<dbReference type="RefSeq" id="WP_150642047.1">
    <property type="nucleotide sequence ID" value="NZ_CABVHQ010000016.1"/>
</dbReference>
<sequence>MELSAMSVSVLLMLTELVLTGVVGFQVYLFKQVSAARREHLEFRIEVAERYVRAEHIDKAMEKLEDRLEQRLQHLFNQPPQRKRT</sequence>
<dbReference type="AlphaFoldDB" id="A0A5E7BNP2"/>
<reference evidence="2 3" key="1">
    <citation type="submission" date="2019-09" db="EMBL/GenBank/DDBJ databases">
        <authorList>
            <person name="Chandra G."/>
            <person name="Truman W A."/>
        </authorList>
    </citation>
    <scope>NUCLEOTIDE SEQUENCE [LARGE SCALE GENOMIC DNA]</scope>
    <source>
        <strain evidence="2">PS691</strain>
    </source>
</reference>
<accession>A0A5E7BNP2</accession>
<gene>
    <name evidence="2" type="ORF">PS691_02026</name>
</gene>
<protein>
    <submittedName>
        <fullName evidence="2">Uncharacterized protein</fullName>
    </submittedName>
</protein>
<keyword evidence="1" id="KW-1133">Transmembrane helix</keyword>
<organism evidence="2 3">
    <name type="scientific">Pseudomonas fluorescens</name>
    <dbReference type="NCBI Taxonomy" id="294"/>
    <lineage>
        <taxon>Bacteria</taxon>
        <taxon>Pseudomonadati</taxon>
        <taxon>Pseudomonadota</taxon>
        <taxon>Gammaproteobacteria</taxon>
        <taxon>Pseudomonadales</taxon>
        <taxon>Pseudomonadaceae</taxon>
        <taxon>Pseudomonas</taxon>
    </lineage>
</organism>
<dbReference type="Proteomes" id="UP000337909">
    <property type="component" value="Unassembled WGS sequence"/>
</dbReference>
<dbReference type="EMBL" id="CABVHQ010000016">
    <property type="protein sequence ID" value="VVN93120.1"/>
    <property type="molecule type" value="Genomic_DNA"/>
</dbReference>
<keyword evidence="1" id="KW-0472">Membrane</keyword>
<evidence type="ECO:0000313" key="3">
    <source>
        <dbReference type="Proteomes" id="UP000337909"/>
    </source>
</evidence>
<evidence type="ECO:0000256" key="1">
    <source>
        <dbReference type="SAM" id="Phobius"/>
    </source>
</evidence>
<keyword evidence="1" id="KW-0812">Transmembrane</keyword>
<evidence type="ECO:0000313" key="2">
    <source>
        <dbReference type="EMBL" id="VVN93120.1"/>
    </source>
</evidence>
<feature type="transmembrane region" description="Helical" evidence="1">
    <location>
        <begin position="6"/>
        <end position="30"/>
    </location>
</feature>
<proteinExistence type="predicted"/>